<dbReference type="Proteomes" id="UP000621856">
    <property type="component" value="Unassembled WGS sequence"/>
</dbReference>
<sequence length="491" mass="55865">MNSISRSYLIGGFSNINYKRSDVRKTVREVGRIASMLSRELTAVGLDNLEERAQADGSVYFLSPTDVSRALAKATDSLSFSIGPSRGRISDVVASTAKVAWYCDRAGFDTDTWKLIREDIAAVQNENLDPAALLDQKLWRENMPLWVEGRWEQVETYLLNVLDEKWYVWLEWYRNCLNGNVRDVHPDLDRVMLHLEDNDFWDGGVTNINNYIDSLIERPSAPQQIAAPIRAEIDSQGFIRIKTDAAREEVAGEGLSQLFTSLKELTVSFCEDLRGSNISRFAVSKFDRYQKALGDDIANFRSVHTYIMLRNACASVDADEFHTLNDVLKADLEEIRALQWSISDAFDEFQKTIQHMYRGEGVNVSPEIVSKINSVHNSDLARRVQSEELRRVEADLIDGACEGASNESKIDLVRTQYNIWAASKSFINNLGINIRIGIELYSDDLDAFLDKALRAISDEKARFTKDPIKRIIEYIKLLQPVINLIRYKLNL</sequence>
<evidence type="ECO:0000313" key="1">
    <source>
        <dbReference type="EMBL" id="GGH98739.1"/>
    </source>
</evidence>
<gene>
    <name evidence="1" type="ORF">GCM10011355_23040</name>
</gene>
<dbReference type="AlphaFoldDB" id="A0A8J3EUY8"/>
<reference evidence="1" key="2">
    <citation type="submission" date="2020-09" db="EMBL/GenBank/DDBJ databases">
        <authorList>
            <person name="Sun Q."/>
            <person name="Zhou Y."/>
        </authorList>
    </citation>
    <scope>NUCLEOTIDE SEQUENCE</scope>
    <source>
        <strain evidence="1">CGMCC 1.14984</strain>
    </source>
</reference>
<name>A0A8J3EUY8_9PROT</name>
<dbReference type="EMBL" id="BMGZ01000002">
    <property type="protein sequence ID" value="GGH98739.1"/>
    <property type="molecule type" value="Genomic_DNA"/>
</dbReference>
<proteinExistence type="predicted"/>
<evidence type="ECO:0000313" key="2">
    <source>
        <dbReference type="Proteomes" id="UP000621856"/>
    </source>
</evidence>
<protein>
    <submittedName>
        <fullName evidence="1">Uncharacterized protein</fullName>
    </submittedName>
</protein>
<organism evidence="1 2">
    <name type="scientific">Aquisalinus luteolus</name>
    <dbReference type="NCBI Taxonomy" id="1566827"/>
    <lineage>
        <taxon>Bacteria</taxon>
        <taxon>Pseudomonadati</taxon>
        <taxon>Pseudomonadota</taxon>
        <taxon>Alphaproteobacteria</taxon>
        <taxon>Parvularculales</taxon>
        <taxon>Parvularculaceae</taxon>
        <taxon>Aquisalinus</taxon>
    </lineage>
</organism>
<accession>A0A8J3EUY8</accession>
<reference evidence="1" key="1">
    <citation type="journal article" date="2014" name="Int. J. Syst. Evol. Microbiol.">
        <title>Complete genome sequence of Corynebacterium casei LMG S-19264T (=DSM 44701T), isolated from a smear-ripened cheese.</title>
        <authorList>
            <consortium name="US DOE Joint Genome Institute (JGI-PGF)"/>
            <person name="Walter F."/>
            <person name="Albersmeier A."/>
            <person name="Kalinowski J."/>
            <person name="Ruckert C."/>
        </authorList>
    </citation>
    <scope>NUCLEOTIDE SEQUENCE</scope>
    <source>
        <strain evidence="1">CGMCC 1.14984</strain>
    </source>
</reference>
<comment type="caution">
    <text evidence="1">The sequence shown here is derived from an EMBL/GenBank/DDBJ whole genome shotgun (WGS) entry which is preliminary data.</text>
</comment>